<name>A0A1M6MGL1_9FIRM</name>
<accession>A0A1M6MGL1</accession>
<dbReference type="STRING" id="1121919.SAMN02745975_02974"/>
<organism evidence="3 4">
    <name type="scientific">Geosporobacter subterraneus DSM 17957</name>
    <dbReference type="NCBI Taxonomy" id="1121919"/>
    <lineage>
        <taxon>Bacteria</taxon>
        <taxon>Bacillati</taxon>
        <taxon>Bacillota</taxon>
        <taxon>Clostridia</taxon>
        <taxon>Peptostreptococcales</taxon>
        <taxon>Thermotaleaceae</taxon>
        <taxon>Geosporobacter</taxon>
    </lineage>
</organism>
<reference evidence="4" key="1">
    <citation type="submission" date="2016-11" db="EMBL/GenBank/DDBJ databases">
        <authorList>
            <person name="Varghese N."/>
            <person name="Submissions S."/>
        </authorList>
    </citation>
    <scope>NUCLEOTIDE SEQUENCE [LARGE SCALE GENOMIC DNA]</scope>
    <source>
        <strain evidence="4">DSM 17957</strain>
    </source>
</reference>
<evidence type="ECO:0000256" key="1">
    <source>
        <dbReference type="ARBA" id="ARBA00005582"/>
    </source>
</evidence>
<dbReference type="Gene3D" id="6.10.250.1120">
    <property type="match status" value="1"/>
</dbReference>
<feature type="domain" description="Nudix hydrolase" evidence="2">
    <location>
        <begin position="66"/>
        <end position="192"/>
    </location>
</feature>
<dbReference type="EMBL" id="FQZV01000044">
    <property type="protein sequence ID" value="SHJ82587.1"/>
    <property type="molecule type" value="Genomic_DNA"/>
</dbReference>
<dbReference type="Proteomes" id="UP000184536">
    <property type="component" value="Unassembled WGS sequence"/>
</dbReference>
<gene>
    <name evidence="3" type="ORF">SAMN02745975_02974</name>
</gene>
<dbReference type="Gene3D" id="3.90.79.10">
    <property type="entry name" value="Nucleoside Triphosphate Pyrophosphohydrolase"/>
    <property type="match status" value="1"/>
</dbReference>
<dbReference type="AlphaFoldDB" id="A0A1M6MGL1"/>
<evidence type="ECO:0000313" key="3">
    <source>
        <dbReference type="EMBL" id="SHJ82587.1"/>
    </source>
</evidence>
<sequence>MNYPWIEIAKRIQALAQSGLTYGDNCYDIERYEALRAISIEMMAYFSDTEMEKVRDLFANETGYQTPKVDIRGVIFQGDKILMVREKIDGCWSLPGGWADVGLSPAEVVVKEVWEEAGYEVKPLRLLAVIDKKHHPHPPSPYHIYKIFIQCEITGGGANAGMETSDVGFFGKDELPELSKDRNTLSQIYAMFEFLEDQNKPVLFD</sequence>
<evidence type="ECO:0000259" key="2">
    <source>
        <dbReference type="PROSITE" id="PS51462"/>
    </source>
</evidence>
<dbReference type="PROSITE" id="PS51462">
    <property type="entry name" value="NUDIX"/>
    <property type="match status" value="1"/>
</dbReference>
<dbReference type="SUPFAM" id="SSF55811">
    <property type="entry name" value="Nudix"/>
    <property type="match status" value="1"/>
</dbReference>
<protein>
    <submittedName>
        <fullName evidence="3">ADP-ribose pyrophosphatase YjhB, NUDIX family</fullName>
    </submittedName>
</protein>
<dbReference type="Pfam" id="PF00293">
    <property type="entry name" value="NUDIX"/>
    <property type="match status" value="1"/>
</dbReference>
<dbReference type="Pfam" id="PF12535">
    <property type="entry name" value="Nudix_N"/>
    <property type="match status" value="1"/>
</dbReference>
<dbReference type="OrthoDB" id="9804442at2"/>
<dbReference type="InterPro" id="IPR059176">
    <property type="entry name" value="UDP-X_N"/>
</dbReference>
<dbReference type="PANTHER" id="PTHR43736">
    <property type="entry name" value="ADP-RIBOSE PYROPHOSPHATASE"/>
    <property type="match status" value="1"/>
</dbReference>
<evidence type="ECO:0000313" key="4">
    <source>
        <dbReference type="Proteomes" id="UP000184536"/>
    </source>
</evidence>
<proteinExistence type="inferred from homology"/>
<keyword evidence="4" id="KW-1185">Reference proteome</keyword>
<dbReference type="RefSeq" id="WP_110942021.1">
    <property type="nucleotide sequence ID" value="NZ_FQZV01000044.1"/>
</dbReference>
<dbReference type="PANTHER" id="PTHR43736:SF1">
    <property type="entry name" value="DIHYDRONEOPTERIN TRIPHOSPHATE DIPHOSPHATASE"/>
    <property type="match status" value="1"/>
</dbReference>
<comment type="similarity">
    <text evidence="1">Belongs to the Nudix hydrolase family.</text>
</comment>
<dbReference type="InterPro" id="IPR000086">
    <property type="entry name" value="NUDIX_hydrolase_dom"/>
</dbReference>
<dbReference type="InterPro" id="IPR015797">
    <property type="entry name" value="NUDIX_hydrolase-like_dom_sf"/>
</dbReference>